<sequence>MPDHLSQSEPGGIGMNYLPLNVHLDVARYLAKYRTAPAEVFRSLIAYVCCSEKPPDLQPIWSIRVIVNKPSHSYIWGFPVPTLLGELSVMAVTRRAKLKLLQYPVKLACCRSVLRLIPSGIFHSHRSPEFRMEPMRLIPHWHGSFKWHAGP</sequence>
<evidence type="ECO:0000313" key="2">
    <source>
        <dbReference type="Proteomes" id="UP000011668"/>
    </source>
</evidence>
<protein>
    <submittedName>
        <fullName evidence="1">Uncharacterized protein</fullName>
    </submittedName>
</protein>
<dbReference type="AlphaFoldDB" id="L8WF11"/>
<keyword evidence="2" id="KW-1185">Reference proteome</keyword>
<evidence type="ECO:0000313" key="1">
    <source>
        <dbReference type="EMBL" id="ELU36560.1"/>
    </source>
</evidence>
<dbReference type="EMBL" id="AFRT01003267">
    <property type="protein sequence ID" value="ELU36560.1"/>
    <property type="molecule type" value="Genomic_DNA"/>
</dbReference>
<dbReference type="Proteomes" id="UP000011668">
    <property type="component" value="Unassembled WGS sequence"/>
</dbReference>
<reference evidence="1 2" key="1">
    <citation type="journal article" date="2013" name="Nat. Commun.">
        <title>The evolution and pathogenic mechanisms of the rice sheath blight pathogen.</title>
        <authorList>
            <person name="Zheng A."/>
            <person name="Lin R."/>
            <person name="Xu L."/>
            <person name="Qin P."/>
            <person name="Tang C."/>
            <person name="Ai P."/>
            <person name="Zhang D."/>
            <person name="Liu Y."/>
            <person name="Sun Z."/>
            <person name="Feng H."/>
            <person name="Wang Y."/>
            <person name="Chen Y."/>
            <person name="Liang X."/>
            <person name="Fu R."/>
            <person name="Li Q."/>
            <person name="Zhang J."/>
            <person name="Yu X."/>
            <person name="Xie Z."/>
            <person name="Ding L."/>
            <person name="Guan P."/>
            <person name="Tang J."/>
            <person name="Liang Y."/>
            <person name="Wang S."/>
            <person name="Deng Q."/>
            <person name="Li S."/>
            <person name="Zhu J."/>
            <person name="Wang L."/>
            <person name="Liu H."/>
            <person name="Li P."/>
        </authorList>
    </citation>
    <scope>NUCLEOTIDE SEQUENCE [LARGE SCALE GENOMIC DNA]</scope>
    <source>
        <strain evidence="2">AG-1 IA</strain>
    </source>
</reference>
<gene>
    <name evidence="1" type="ORF">AG1IA_09418</name>
</gene>
<proteinExistence type="predicted"/>
<accession>L8WF11</accession>
<dbReference type="HOGENOM" id="CLU_1732725_0_0_1"/>
<comment type="caution">
    <text evidence="1">The sequence shown here is derived from an EMBL/GenBank/DDBJ whole genome shotgun (WGS) entry which is preliminary data.</text>
</comment>
<organism evidence="1 2">
    <name type="scientific">Thanatephorus cucumeris (strain AG1-IA)</name>
    <name type="common">Rice sheath blight fungus</name>
    <name type="synonym">Rhizoctonia solani</name>
    <dbReference type="NCBI Taxonomy" id="983506"/>
    <lineage>
        <taxon>Eukaryota</taxon>
        <taxon>Fungi</taxon>
        <taxon>Dikarya</taxon>
        <taxon>Basidiomycota</taxon>
        <taxon>Agaricomycotina</taxon>
        <taxon>Agaricomycetes</taxon>
        <taxon>Cantharellales</taxon>
        <taxon>Ceratobasidiaceae</taxon>
        <taxon>Rhizoctonia</taxon>
        <taxon>Rhizoctonia solani AG-1</taxon>
    </lineage>
</organism>
<name>L8WF11_THACA</name>